<feature type="region of interest" description="Disordered" evidence="1">
    <location>
        <begin position="44"/>
        <end position="64"/>
    </location>
</feature>
<dbReference type="AlphaFoldDB" id="A0A914V1U2"/>
<dbReference type="WBParaSite" id="PSAMB.scaffold1451size31365.g13379.t1">
    <property type="protein sequence ID" value="PSAMB.scaffold1451size31365.g13379.t1"/>
    <property type="gene ID" value="PSAMB.scaffold1451size31365.g13379"/>
</dbReference>
<keyword evidence="2" id="KW-1185">Reference proteome</keyword>
<protein>
    <submittedName>
        <fullName evidence="3">Secreted protein</fullName>
    </submittedName>
</protein>
<accession>A0A914V1U2</accession>
<reference evidence="3" key="1">
    <citation type="submission" date="2022-11" db="UniProtKB">
        <authorList>
            <consortium name="WormBaseParasite"/>
        </authorList>
    </citation>
    <scope>IDENTIFICATION</scope>
</reference>
<dbReference type="Proteomes" id="UP000887566">
    <property type="component" value="Unplaced"/>
</dbReference>
<evidence type="ECO:0000313" key="2">
    <source>
        <dbReference type="Proteomes" id="UP000887566"/>
    </source>
</evidence>
<evidence type="ECO:0000313" key="3">
    <source>
        <dbReference type="WBParaSite" id="PSAMB.scaffold1451size31365.g13379.t1"/>
    </source>
</evidence>
<sequence length="114" mass="13203">MTAIELLVVLRRSLRARSKRGERCMGAMQFWNFLADRLSRRERGEKKLKNASHAKTGLPPSRRTPTVVRRRMVGLGGQGRSERIADELWRQRCLCWLVQNEPSRSCRRSVGTPQ</sequence>
<proteinExistence type="predicted"/>
<name>A0A914V1U2_9BILA</name>
<evidence type="ECO:0000256" key="1">
    <source>
        <dbReference type="SAM" id="MobiDB-lite"/>
    </source>
</evidence>
<organism evidence="2 3">
    <name type="scientific">Plectus sambesii</name>
    <dbReference type="NCBI Taxonomy" id="2011161"/>
    <lineage>
        <taxon>Eukaryota</taxon>
        <taxon>Metazoa</taxon>
        <taxon>Ecdysozoa</taxon>
        <taxon>Nematoda</taxon>
        <taxon>Chromadorea</taxon>
        <taxon>Plectida</taxon>
        <taxon>Plectina</taxon>
        <taxon>Plectoidea</taxon>
        <taxon>Plectidae</taxon>
        <taxon>Plectus</taxon>
    </lineage>
</organism>